<feature type="domain" description="MyTH4" evidence="16">
    <location>
        <begin position="845"/>
        <end position="993"/>
    </location>
</feature>
<evidence type="ECO:0000256" key="2">
    <source>
        <dbReference type="ARBA" id="ARBA00008314"/>
    </source>
</evidence>
<feature type="compositionally biased region" description="Pro residues" evidence="13">
    <location>
        <begin position="1318"/>
        <end position="1328"/>
    </location>
</feature>
<dbReference type="GeneTree" id="ENSGT00940000155335"/>
<keyword evidence="19" id="KW-1185">Reference proteome</keyword>
<dbReference type="Pfam" id="PF26570">
    <property type="entry name" value="MYO15"/>
    <property type="match status" value="1"/>
</dbReference>
<dbReference type="PROSITE" id="PS50002">
    <property type="entry name" value="SH3"/>
    <property type="match status" value="1"/>
</dbReference>
<dbReference type="SMART" id="SM00242">
    <property type="entry name" value="MYSc"/>
    <property type="match status" value="1"/>
</dbReference>
<keyword evidence="3 11" id="KW-0728">SH3 domain</keyword>
<evidence type="ECO:0000259" key="17">
    <source>
        <dbReference type="PROSITE" id="PS51456"/>
    </source>
</evidence>
<dbReference type="SMART" id="SM00326">
    <property type="entry name" value="SH3"/>
    <property type="match status" value="1"/>
</dbReference>
<dbReference type="InterPro" id="IPR036961">
    <property type="entry name" value="Kinesin_motor_dom_sf"/>
</dbReference>
<dbReference type="EMBL" id="AGCU01174133">
    <property type="status" value="NOT_ANNOTATED_CDS"/>
    <property type="molecule type" value="Genomic_DNA"/>
</dbReference>
<feature type="region of interest" description="Actin-binding" evidence="12">
    <location>
        <begin position="555"/>
        <end position="577"/>
    </location>
</feature>
<dbReference type="PRINTS" id="PR00193">
    <property type="entry name" value="MYOSINHEAVY"/>
</dbReference>
<dbReference type="PANTHER" id="PTHR22692:SF16">
    <property type="entry name" value="MYOSIN XVB"/>
    <property type="match status" value="1"/>
</dbReference>
<dbReference type="InterPro" id="IPR000048">
    <property type="entry name" value="IQ_motif_EF-hand-BS"/>
</dbReference>
<feature type="domain" description="FERM" evidence="15">
    <location>
        <begin position="1973"/>
        <end position="2270"/>
    </location>
</feature>
<dbReference type="Gene3D" id="6.20.240.20">
    <property type="match status" value="1"/>
</dbReference>
<dbReference type="HOGENOM" id="CLU_000192_14_0_1"/>
<feature type="domain" description="SH3" evidence="14">
    <location>
        <begin position="1658"/>
        <end position="1741"/>
    </location>
</feature>
<dbReference type="EMBL" id="AGCU01174137">
    <property type="status" value="NOT_ANNOTATED_CDS"/>
    <property type="molecule type" value="Genomic_DNA"/>
</dbReference>
<feature type="region of interest" description="Disordered" evidence="13">
    <location>
        <begin position="1267"/>
        <end position="1352"/>
    </location>
</feature>
<dbReference type="InterPro" id="IPR001609">
    <property type="entry name" value="Myosin_head_motor_dom-like"/>
</dbReference>
<dbReference type="Pfam" id="PF00373">
    <property type="entry name" value="FERM_M"/>
    <property type="match status" value="1"/>
</dbReference>
<evidence type="ECO:0000256" key="10">
    <source>
        <dbReference type="ARBA" id="ARBA00023203"/>
    </source>
</evidence>
<dbReference type="STRING" id="13735.ENSPSIP00000004286"/>
<dbReference type="Gene3D" id="1.25.40.530">
    <property type="entry name" value="MyTH4 domain"/>
    <property type="match status" value="2"/>
</dbReference>
<dbReference type="EMBL" id="AGCU01174130">
    <property type="status" value="NOT_ANNOTATED_CDS"/>
    <property type="molecule type" value="Genomic_DNA"/>
</dbReference>
<evidence type="ECO:0000256" key="8">
    <source>
        <dbReference type="ARBA" id="ARBA00023123"/>
    </source>
</evidence>
<comment type="subcellular location">
    <subcellularLocation>
        <location evidence="1">Cytoplasm</location>
    </subcellularLocation>
</comment>
<dbReference type="EMBL" id="AGCU01174138">
    <property type="status" value="NOT_ANNOTATED_CDS"/>
    <property type="molecule type" value="Genomic_DNA"/>
</dbReference>
<evidence type="ECO:0000259" key="15">
    <source>
        <dbReference type="PROSITE" id="PS50057"/>
    </source>
</evidence>
<dbReference type="PANTHER" id="PTHR22692">
    <property type="entry name" value="MYOSIN VII, XV"/>
    <property type="match status" value="1"/>
</dbReference>
<evidence type="ECO:0000313" key="18">
    <source>
        <dbReference type="Ensembl" id="ENSPSIP00000004286.1"/>
    </source>
</evidence>
<evidence type="ECO:0000256" key="11">
    <source>
        <dbReference type="PROSITE-ProRule" id="PRU00192"/>
    </source>
</evidence>
<dbReference type="SMART" id="SM00139">
    <property type="entry name" value="MyTH4"/>
    <property type="match status" value="2"/>
</dbReference>
<dbReference type="Gene3D" id="1.20.5.190">
    <property type="match status" value="1"/>
</dbReference>
<keyword evidence="8 12" id="KW-0518">Myosin</keyword>
<dbReference type="OMA" id="ENGGCRR"/>
<dbReference type="CDD" id="cd14473">
    <property type="entry name" value="FERM_B-lobe"/>
    <property type="match status" value="1"/>
</dbReference>
<evidence type="ECO:0000256" key="6">
    <source>
        <dbReference type="ARBA" id="ARBA00022741"/>
    </source>
</evidence>
<evidence type="ECO:0000256" key="13">
    <source>
        <dbReference type="SAM" id="MobiDB-lite"/>
    </source>
</evidence>
<keyword evidence="10 12" id="KW-0009">Actin-binding</keyword>
<dbReference type="Gene3D" id="1.20.58.530">
    <property type="match status" value="1"/>
</dbReference>
<dbReference type="EMBL" id="AGCU01174134">
    <property type="status" value="NOT_ANNOTATED_CDS"/>
    <property type="molecule type" value="Genomic_DNA"/>
</dbReference>
<dbReference type="GO" id="GO:0005524">
    <property type="term" value="F:ATP binding"/>
    <property type="evidence" value="ECO:0007669"/>
    <property type="project" value="UniProtKB-UniRule"/>
</dbReference>
<dbReference type="PROSITE" id="PS51016">
    <property type="entry name" value="MYTH4"/>
    <property type="match status" value="2"/>
</dbReference>
<dbReference type="FunFam" id="1.10.10.820:FF:000001">
    <property type="entry name" value="Myosin heavy chain"/>
    <property type="match status" value="1"/>
</dbReference>
<feature type="domain" description="MyTH4" evidence="16">
    <location>
        <begin position="1823"/>
        <end position="1974"/>
    </location>
</feature>
<feature type="region of interest" description="Disordered" evidence="13">
    <location>
        <begin position="1366"/>
        <end position="1389"/>
    </location>
</feature>
<dbReference type="PROSITE" id="PS50057">
    <property type="entry name" value="FERM_3"/>
    <property type="match status" value="1"/>
</dbReference>
<evidence type="ECO:0000259" key="14">
    <source>
        <dbReference type="PROSITE" id="PS50002"/>
    </source>
</evidence>
<reference evidence="18" key="4">
    <citation type="submission" date="2025-09" db="UniProtKB">
        <authorList>
            <consortium name="Ensembl"/>
        </authorList>
    </citation>
    <scope>IDENTIFICATION</scope>
</reference>
<dbReference type="EMBL" id="AGCU01174132">
    <property type="status" value="NOT_ANNOTATED_CDS"/>
    <property type="molecule type" value="Genomic_DNA"/>
</dbReference>
<dbReference type="Proteomes" id="UP000007267">
    <property type="component" value="Unassembled WGS sequence"/>
</dbReference>
<dbReference type="InterPro" id="IPR027417">
    <property type="entry name" value="P-loop_NTPase"/>
</dbReference>
<feature type="domain" description="Myosin motor" evidence="17">
    <location>
        <begin position="1"/>
        <end position="676"/>
    </location>
</feature>
<comment type="similarity">
    <text evidence="2 12">Belongs to the TRAFAC class myosin-kinesin ATPase superfamily. Myosin family.</text>
</comment>
<dbReference type="InterPro" id="IPR051567">
    <property type="entry name" value="Unconventional_Myosin_ATPase"/>
</dbReference>
<dbReference type="Gene3D" id="3.10.20.90">
    <property type="entry name" value="Phosphatidylinositol 3-kinase Catalytic Subunit, Chain A, domain 1"/>
    <property type="match status" value="1"/>
</dbReference>
<dbReference type="Gene3D" id="2.30.30.40">
    <property type="entry name" value="SH3 Domains"/>
    <property type="match status" value="1"/>
</dbReference>
<evidence type="ECO:0000256" key="12">
    <source>
        <dbReference type="PROSITE-ProRule" id="PRU00782"/>
    </source>
</evidence>
<evidence type="ECO:0000259" key="16">
    <source>
        <dbReference type="PROSITE" id="PS51016"/>
    </source>
</evidence>
<dbReference type="PROSITE" id="PS51456">
    <property type="entry name" value="MYOSIN_MOTOR"/>
    <property type="match status" value="1"/>
</dbReference>
<dbReference type="Gene3D" id="3.40.850.10">
    <property type="entry name" value="Kinesin motor domain"/>
    <property type="match status" value="1"/>
</dbReference>
<dbReference type="EMBL" id="AGCU01174131">
    <property type="status" value="NOT_ANNOTATED_CDS"/>
    <property type="molecule type" value="Genomic_DNA"/>
</dbReference>
<dbReference type="Ensembl" id="ENSPSIT00000004309.1">
    <property type="protein sequence ID" value="ENSPSIP00000004286.1"/>
    <property type="gene ID" value="ENSPSIG00000004008.1"/>
</dbReference>
<dbReference type="InterPro" id="IPR038185">
    <property type="entry name" value="MyTH4_dom_sf"/>
</dbReference>
<dbReference type="Gene3D" id="1.10.10.820">
    <property type="match status" value="1"/>
</dbReference>
<dbReference type="SUPFAM" id="SSF47031">
    <property type="entry name" value="Second domain of FERM"/>
    <property type="match status" value="1"/>
</dbReference>
<dbReference type="InterPro" id="IPR036028">
    <property type="entry name" value="SH3-like_dom_sf"/>
</dbReference>
<dbReference type="InterPro" id="IPR001452">
    <property type="entry name" value="SH3_domain"/>
</dbReference>
<keyword evidence="4" id="KW-0963">Cytoplasm</keyword>
<dbReference type="InterPro" id="IPR000857">
    <property type="entry name" value="MyTH4_dom"/>
</dbReference>
<dbReference type="GO" id="GO:0003774">
    <property type="term" value="F:cytoskeletal motor activity"/>
    <property type="evidence" value="ECO:0007669"/>
    <property type="project" value="UniProtKB-UniRule"/>
</dbReference>
<dbReference type="eggNOG" id="KOG4229">
    <property type="taxonomic scope" value="Eukaryota"/>
</dbReference>
<dbReference type="EMBL" id="AGCU01174135">
    <property type="status" value="NOT_ANNOTATED_CDS"/>
    <property type="molecule type" value="Genomic_DNA"/>
</dbReference>
<evidence type="ECO:0000256" key="1">
    <source>
        <dbReference type="ARBA" id="ARBA00004496"/>
    </source>
</evidence>
<accession>K7F8C6</accession>
<keyword evidence="9 12" id="KW-0505">Motor protein</keyword>
<evidence type="ECO:0008006" key="20">
    <source>
        <dbReference type="Google" id="ProtNLM"/>
    </source>
</evidence>
<dbReference type="Pfam" id="PF07653">
    <property type="entry name" value="SH3_2"/>
    <property type="match status" value="1"/>
</dbReference>
<dbReference type="SMART" id="SM00015">
    <property type="entry name" value="IQ"/>
    <property type="match status" value="2"/>
</dbReference>
<keyword evidence="7 12" id="KW-0067">ATP-binding</keyword>
<evidence type="ECO:0000256" key="3">
    <source>
        <dbReference type="ARBA" id="ARBA00022443"/>
    </source>
</evidence>
<evidence type="ECO:0000256" key="9">
    <source>
        <dbReference type="ARBA" id="ARBA00023175"/>
    </source>
</evidence>
<dbReference type="InterPro" id="IPR019748">
    <property type="entry name" value="FERM_central"/>
</dbReference>
<dbReference type="Pfam" id="PF00612">
    <property type="entry name" value="IQ"/>
    <property type="match status" value="2"/>
</dbReference>
<dbReference type="Gene3D" id="1.20.120.720">
    <property type="entry name" value="Myosin VI head, motor domain, U50 subdomain"/>
    <property type="match status" value="1"/>
</dbReference>
<keyword evidence="6 12" id="KW-0547">Nucleotide-binding</keyword>
<dbReference type="InterPro" id="IPR000299">
    <property type="entry name" value="FERM_domain"/>
</dbReference>
<dbReference type="Pfam" id="PF00063">
    <property type="entry name" value="Myosin_head"/>
    <property type="match status" value="1"/>
</dbReference>
<reference evidence="19" key="2">
    <citation type="journal article" date="2013" name="Nat. Genet.">
        <title>The draft genomes of soft-shell turtle and green sea turtle yield insights into the development and evolution of the turtle-specific body plan.</title>
        <authorList>
            <person name="Wang Z."/>
            <person name="Pascual-Anaya J."/>
            <person name="Zadissa A."/>
            <person name="Li W."/>
            <person name="Niimura Y."/>
            <person name="Huang Z."/>
            <person name="Li C."/>
            <person name="White S."/>
            <person name="Xiong Z."/>
            <person name="Fang D."/>
            <person name="Wang B."/>
            <person name="Ming Y."/>
            <person name="Chen Y."/>
            <person name="Zheng Y."/>
            <person name="Kuraku S."/>
            <person name="Pignatelli M."/>
            <person name="Herrero J."/>
            <person name="Beal K."/>
            <person name="Nozawa M."/>
            <person name="Li Q."/>
            <person name="Wang J."/>
            <person name="Zhang H."/>
            <person name="Yu L."/>
            <person name="Shigenobu S."/>
            <person name="Wang J."/>
            <person name="Liu J."/>
            <person name="Flicek P."/>
            <person name="Searle S."/>
            <person name="Wang J."/>
            <person name="Kuratani S."/>
            <person name="Yin Y."/>
            <person name="Aken B."/>
            <person name="Zhang G."/>
            <person name="Irie N."/>
        </authorList>
    </citation>
    <scope>NUCLEOTIDE SEQUENCE [LARGE SCALE GENOMIC DNA]</scope>
    <source>
        <strain evidence="19">Daiwa-1</strain>
    </source>
</reference>
<evidence type="ECO:0000256" key="7">
    <source>
        <dbReference type="ARBA" id="ARBA00022840"/>
    </source>
</evidence>
<feature type="region of interest" description="Disordered" evidence="13">
    <location>
        <begin position="1072"/>
        <end position="1158"/>
    </location>
</feature>
<dbReference type="GO" id="GO:0005737">
    <property type="term" value="C:cytoplasm"/>
    <property type="evidence" value="ECO:0007669"/>
    <property type="project" value="UniProtKB-SubCell"/>
</dbReference>
<dbReference type="SUPFAM" id="SSF50044">
    <property type="entry name" value="SH3-domain"/>
    <property type="match status" value="1"/>
</dbReference>
<dbReference type="SUPFAM" id="SSF52540">
    <property type="entry name" value="P-loop containing nucleoside triphosphate hydrolases"/>
    <property type="match status" value="1"/>
</dbReference>
<dbReference type="GO" id="GO:0003779">
    <property type="term" value="F:actin binding"/>
    <property type="evidence" value="ECO:0007669"/>
    <property type="project" value="UniProtKB-KW"/>
</dbReference>
<dbReference type="EMBL" id="AGCU01174136">
    <property type="status" value="NOT_ANNOTATED_CDS"/>
    <property type="molecule type" value="Genomic_DNA"/>
</dbReference>
<reference evidence="19" key="1">
    <citation type="submission" date="2011-10" db="EMBL/GenBank/DDBJ databases">
        <authorList>
            <consortium name="Soft-shell Turtle Genome Consortium"/>
        </authorList>
    </citation>
    <scope>NUCLEOTIDE SEQUENCE [LARGE SCALE GENOMIC DNA]</scope>
    <source>
        <strain evidence="19">Daiwa-1</strain>
    </source>
</reference>
<evidence type="ECO:0000256" key="4">
    <source>
        <dbReference type="ARBA" id="ARBA00022490"/>
    </source>
</evidence>
<dbReference type="EMBL" id="AGCU01174139">
    <property type="status" value="NOT_ANNOTATED_CDS"/>
    <property type="molecule type" value="Genomic_DNA"/>
</dbReference>
<keyword evidence="5" id="KW-0677">Repeat</keyword>
<dbReference type="CDD" id="cd23767">
    <property type="entry name" value="IQCD"/>
    <property type="match status" value="1"/>
</dbReference>
<dbReference type="Pfam" id="PF00784">
    <property type="entry name" value="MyTH4"/>
    <property type="match status" value="2"/>
</dbReference>
<dbReference type="GO" id="GO:0016459">
    <property type="term" value="C:myosin complex"/>
    <property type="evidence" value="ECO:0007669"/>
    <property type="project" value="UniProtKB-KW"/>
</dbReference>
<dbReference type="PROSITE" id="PS50096">
    <property type="entry name" value="IQ"/>
    <property type="match status" value="2"/>
</dbReference>
<reference evidence="18" key="3">
    <citation type="submission" date="2025-08" db="UniProtKB">
        <authorList>
            <consortium name="Ensembl"/>
        </authorList>
    </citation>
    <scope>IDENTIFICATION</scope>
</reference>
<protein>
    <recommendedName>
        <fullName evidence="20">Myosin XVB</fullName>
    </recommendedName>
</protein>
<feature type="binding site" evidence="12">
    <location>
        <begin position="92"/>
        <end position="99"/>
    </location>
    <ligand>
        <name>ATP</name>
        <dbReference type="ChEBI" id="CHEBI:30616"/>
    </ligand>
</feature>
<dbReference type="InterPro" id="IPR059004">
    <property type="entry name" value="MYO15"/>
</dbReference>
<proteinExistence type="inferred from homology"/>
<evidence type="ECO:0000313" key="19">
    <source>
        <dbReference type="Proteomes" id="UP000007267"/>
    </source>
</evidence>
<dbReference type="InterPro" id="IPR035963">
    <property type="entry name" value="FERM_2"/>
</dbReference>
<feature type="compositionally biased region" description="Low complexity" evidence="13">
    <location>
        <begin position="1292"/>
        <end position="1317"/>
    </location>
</feature>
<organism evidence="18 19">
    <name type="scientific">Pelodiscus sinensis</name>
    <name type="common">Chinese softshell turtle</name>
    <name type="synonym">Trionyx sinensis</name>
    <dbReference type="NCBI Taxonomy" id="13735"/>
    <lineage>
        <taxon>Eukaryota</taxon>
        <taxon>Metazoa</taxon>
        <taxon>Chordata</taxon>
        <taxon>Craniata</taxon>
        <taxon>Vertebrata</taxon>
        <taxon>Euteleostomi</taxon>
        <taxon>Archelosauria</taxon>
        <taxon>Testudinata</taxon>
        <taxon>Testudines</taxon>
        <taxon>Cryptodira</taxon>
        <taxon>Trionychia</taxon>
        <taxon>Trionychidae</taxon>
        <taxon>Pelodiscus</taxon>
    </lineage>
</organism>
<name>K7F8C6_PELSI</name>
<sequence length="2270" mass="254602">IEDLSTLEEVCESSVLLCLKKRFHHNLIYTYIGQILVSVNPFKPLSLYLEEVVTQYQQGTCSKNAPHVFAIAEMAYTLSQTSEQEQCIVISGHSGSGKTEAAKAIMRYLTTLYWQQDSHAIRQPCDVLPILESFGNAKTILNDNSSRFGKFLHVHLRHGAVVGTSISQYLLEKSRVVFQACGERSYHVFYELLAGLSVEQKEQLYLHEAETYFYLNQGRACDLLGKQDDQDFVALVQALQVIGLSDDQLTSLWAVLAAILQLGNICFTSCEKESFGLAAIPSDTEIRIVANLLHVSAARLQSAITHRVTVTSYDRIFTPLSVESAIDARDAIAKALYSLLFDWLLMKINEWLAPWEMDSTIGVVDIYGFEDLGVNSLEQLCINFANEHLQHFFRQTVITQEEEEYTQEELVWIPISMMHKESCLDLIAAKPHGILRILDDQTSLAQATDHTFLQKCHYHHGNSPWYGKPKLPSPVFTVQHYAGPVTYQVHKFLNKNHDQLRPEVVEIFSQSHLQLVSHLFQQAKGHHTQQGELAMRGKGLKLHVSTLVSRFQQSLQDLTAKLRRSHTFFIRCITPNPKKLSDIFDVEYVTCQLRHSGILEAIHVRKEGYPIRILFQHFLVRYGTLMVPGQSCSEQRDRCAALLSHVVGHPSDLYQIGVTKVFLKEKAKQLLERRWSQKQSWAIVTLQRNIRGLISRRQFQIFRQKVTIIQAHFRGHQARKRYRRLKMMLVQLGMVVLISRPLVQTRKRWQQRCEDSRQRAESLARGGEERGSCPGMDVGLLEIPAELAALLHSAKGKHHVQANQITEVSPPEVKAKCDLSLPPNINHSLFSAFIRSHFQEPNFPALGQPLQQPLTRLEGEDKKSALEINKLILRFIGDRNLESWQEVLLGNYVASRGLGNPALRDEILSQVLSQVWKNPDAEQSQRGYALLAAFLSAFAPSPELEKPLLKFVSDHGLEGYNAVCQRKILTAMQTRPEVSRAHPPTLLEWTANQRRGKMVLDVFTYNEERFSAEVESWTTAEQYAGWILGSRGLDKDPRGWAISMLSGEVWQDLLGCDFMLDLIGEMEEAGHSSADYPITPEQGGGPFQSPSLDGSLTVPLTGRSGTSLQHQAFRRPLSLRHSCRRPSTPRASTQVSSPREWGRHSEESAATDPSQRVAEGAVGGLRSPKGLEHYVDNLFDPVLHQGSRVPGLENGRSLTERMKGGGKIGPTQQGAFPSAAMMAPQPVIPAVDPNQLAAQQAFINQQALLMAQQMTLQAMTISQQQQQQQQQQYSPAPAPAPASKPKKTYNSKKVAPAAAAEPVPAKVSPAATGFPPAAAEPPAPPPAPKQKVQGKKEKEPHPGVAAFRPPKREPSREIRNIIKMYQSRPGPEPQPIEPVRRPSKTFLKKNDPKNEALTKLGIISLEPPNSVGGPGVLAARCTLAWILPFQALPRGQAPASQPTPKHSGTARDLAEEEAGIKTQFYKLTASVSFSYAATPWKFFLRKEVFYPKENFSHPYYLNLVPLQIMKDTYSESCIRISKEERLKMKDLLGSKSCIDTSRKLEDGIKKRIVVAARDNWANYFSRLFPVKGEHGSDVKLLGVSHRGLRLLKMANEPGFSPKYLKTLGQYSFADVLLVELKGSHSLEFSMKNEQLILHSAKAPQVKAMVELFLQELKQDSDYVIALRSYVTDDKSLLSFKKNDLILLLPMQGLEPGECVDLSWAEWESTQVAGPGLGGWQFGSIGGRSGLFPASMVQPAAAPTYHNTHSEPGRGRYPGVGAQSFRTLKAVSLEPETPYAVFAPDADHYTMVEFATVHFREAQSTPGLKGVSAERRNPAALVEHTKVQLYRMMKELSDTETNELATRSFMTLMRFMGDQPTLKSQPEIDCVYEILKLCKEKENLRDEVYCQVIKQLTQNPKPDSCIRGWQLLSLLTGFFLPSSTLMPYVTKYLQEASADPVSIHHGTSCFPALAPCPSGGLTLCFPRQKGRGSRRMVITLPGVLEYSTKIRTFTVAGEVVQEICEQMGISEQEEIQEFALFVSKSSGKVVRPIRQEEYVHDYLLEDGSVMLELRRVAWKTPLHFDNEIYLSIHYSQVLQDYLRGKLLLNYNSDLEKQVGSMALVQHWAGALGSLPSTQELMDYVPKPALQRIDLQALQSQVKQLLETTEPLGQQDAKMEFIERVIQLPLFGYNVYPLERCSEPRIPLPSFLGVNRDEIVVVTSGSQELCCRIPLKEVQKMRTLRPLEDSGAPGLEVNYGSAANPKTMWFELLQAKEMYHMITVLVEGESHP</sequence>
<evidence type="ECO:0000256" key="5">
    <source>
        <dbReference type="ARBA" id="ARBA00022737"/>
    </source>
</evidence>